<evidence type="ECO:0000313" key="3">
    <source>
        <dbReference type="Proteomes" id="UP000514509"/>
    </source>
</evidence>
<proteinExistence type="predicted"/>
<accession>A0A7L7L6B7</accession>
<sequence length="549" mass="62570">MANPYSHFFAKVVWGALCLLLLSVAGKLNAQNLPETSPKYKITRQVMDRLTYVYANSRPQPQLTIIARKLSLPKVIAQYQPGNRPIIQLSEEVYDLCRSLGKDSLNALAVLLSHELAHHYEKHDWYYTFGIGQTSVQTPKKDIERFESEADFYGCFYGELAGFSTGRVFPQLIDVLYQRFRLADQLQGYPTKEERKAIYNKKQTEAGQMLAIFKAGQFLYLLQEFEYAASCFDYLLNRFPSREILNNLAAAKLQQALVLYQATEPPGFIYPIELDARSRLTAIHRAAPTSFKAKQFAQLLTDARRYSEKSREIDPGYVPAFINLACIYLLQGNQAAAIGVINELEPSKLSGNAHTMRAIAYYKDKQPDKARQDFEQARQKQAYMALYNQNLFSKLQEPLLANVTDWIKSWFDQEEITTPPLKAKGNKPEQIMGEAARIALPNPVSTVKVSEKPYLLLQYKPDTEKLLFSVQTTCCQYLVRYTPKNYAGKTSKGIRLGSSVTELMQQYGPPNCTFSGNSGEYWVYLNHKLAFEISPNKQVNNWLIYANTL</sequence>
<reference evidence="2 3" key="1">
    <citation type="submission" date="2020-06" db="EMBL/GenBank/DDBJ databases">
        <authorList>
            <person name="Hwang Y.J."/>
        </authorList>
    </citation>
    <scope>NUCLEOTIDE SEQUENCE [LARGE SCALE GENOMIC DNA]</scope>
    <source>
        <strain evidence="2 3">KUDC8001</strain>
    </source>
</reference>
<reference evidence="2 3" key="2">
    <citation type="submission" date="2020-08" db="EMBL/GenBank/DDBJ databases">
        <title>Adhaeribacter dokdonensis sp. nov., isolated from the rhizosphere of Elymus tsukushiensis, a plant native to the Dokdo Islands, Republic of Korea.</title>
        <authorList>
            <person name="Ghim S.Y."/>
        </authorList>
    </citation>
    <scope>NUCLEOTIDE SEQUENCE [LARGE SCALE GENOMIC DNA]</scope>
    <source>
        <strain evidence="2 3">KUDC8001</strain>
    </source>
</reference>
<dbReference type="EMBL" id="CP055153">
    <property type="protein sequence ID" value="QMU28348.1"/>
    <property type="molecule type" value="Genomic_DNA"/>
</dbReference>
<evidence type="ECO:0000313" key="2">
    <source>
        <dbReference type="EMBL" id="QMU28348.1"/>
    </source>
</evidence>
<protein>
    <recommendedName>
        <fullName evidence="4">Tetratricopeptide repeat protein</fullName>
    </recommendedName>
</protein>
<keyword evidence="1" id="KW-0732">Signal</keyword>
<gene>
    <name evidence="2" type="ORF">HUW48_10020</name>
</gene>
<dbReference type="Proteomes" id="UP000514509">
    <property type="component" value="Chromosome"/>
</dbReference>
<dbReference type="AlphaFoldDB" id="A0A7L7L6B7"/>
<name>A0A7L7L6B7_9BACT</name>
<dbReference type="RefSeq" id="WP_182415536.1">
    <property type="nucleotide sequence ID" value="NZ_CP055153.1"/>
</dbReference>
<evidence type="ECO:0008006" key="4">
    <source>
        <dbReference type="Google" id="ProtNLM"/>
    </source>
</evidence>
<feature type="signal peptide" evidence="1">
    <location>
        <begin position="1"/>
        <end position="30"/>
    </location>
</feature>
<organism evidence="2 3">
    <name type="scientific">Adhaeribacter radiodurans</name>
    <dbReference type="NCBI Taxonomy" id="2745197"/>
    <lineage>
        <taxon>Bacteria</taxon>
        <taxon>Pseudomonadati</taxon>
        <taxon>Bacteroidota</taxon>
        <taxon>Cytophagia</taxon>
        <taxon>Cytophagales</taxon>
        <taxon>Hymenobacteraceae</taxon>
        <taxon>Adhaeribacter</taxon>
    </lineage>
</organism>
<evidence type="ECO:0000256" key="1">
    <source>
        <dbReference type="SAM" id="SignalP"/>
    </source>
</evidence>
<dbReference type="Gene3D" id="1.25.40.10">
    <property type="entry name" value="Tetratricopeptide repeat domain"/>
    <property type="match status" value="1"/>
</dbReference>
<feature type="chain" id="PRO_5029727983" description="Tetratricopeptide repeat protein" evidence="1">
    <location>
        <begin position="31"/>
        <end position="549"/>
    </location>
</feature>
<dbReference type="KEGG" id="add:HUW48_10020"/>
<dbReference type="InterPro" id="IPR011990">
    <property type="entry name" value="TPR-like_helical_dom_sf"/>
</dbReference>
<dbReference type="SUPFAM" id="SSF48452">
    <property type="entry name" value="TPR-like"/>
    <property type="match status" value="1"/>
</dbReference>
<keyword evidence="3" id="KW-1185">Reference proteome</keyword>